<dbReference type="Proteomes" id="UP000077355">
    <property type="component" value="Unassembled WGS sequence"/>
</dbReference>
<comment type="caution">
    <text evidence="1">The sequence shown here is derived from an EMBL/GenBank/DDBJ whole genome shotgun (WGS) entry which is preliminary data.</text>
</comment>
<organism evidence="1 2">
    <name type="scientific">Paenibacillus antarcticus</name>
    <dbReference type="NCBI Taxonomy" id="253703"/>
    <lineage>
        <taxon>Bacteria</taxon>
        <taxon>Bacillati</taxon>
        <taxon>Bacillota</taxon>
        <taxon>Bacilli</taxon>
        <taxon>Bacillales</taxon>
        <taxon>Paenibacillaceae</taxon>
        <taxon>Paenibacillus</taxon>
    </lineage>
</organism>
<accession>A0A168P4N8</accession>
<dbReference type="AlphaFoldDB" id="A0A168P4N8"/>
<keyword evidence="2" id="KW-1185">Reference proteome</keyword>
<protein>
    <submittedName>
        <fullName evidence="1">Uncharacterized protein</fullName>
    </submittedName>
</protein>
<gene>
    <name evidence="1" type="ORF">PBAT_10145</name>
</gene>
<dbReference type="EMBL" id="LVJI01000015">
    <property type="protein sequence ID" value="OAB46382.1"/>
    <property type="molecule type" value="Genomic_DNA"/>
</dbReference>
<proteinExistence type="predicted"/>
<evidence type="ECO:0000313" key="2">
    <source>
        <dbReference type="Proteomes" id="UP000077355"/>
    </source>
</evidence>
<reference evidence="1 2" key="1">
    <citation type="submission" date="2016-03" db="EMBL/GenBank/DDBJ databases">
        <title>Draft genome sequence of Paenibacillus antarcticus CECT 5836.</title>
        <authorList>
            <person name="Shin S.-K."/>
            <person name="Yi H."/>
        </authorList>
    </citation>
    <scope>NUCLEOTIDE SEQUENCE [LARGE SCALE GENOMIC DNA]</scope>
    <source>
        <strain evidence="1 2">CECT 5836</strain>
    </source>
</reference>
<evidence type="ECO:0000313" key="1">
    <source>
        <dbReference type="EMBL" id="OAB46382.1"/>
    </source>
</evidence>
<sequence length="78" mass="8714">MVNNGLISRENDTWVLTELGKTNGGVIKNHPQHGSFIAWDEKIKDVLDLTKDSEEKLISAIGLSKHFGISKLRINLTQ</sequence>
<name>A0A168P4N8_9BACL</name>